<dbReference type="InterPro" id="IPR000595">
    <property type="entry name" value="cNMP-bd_dom"/>
</dbReference>
<proteinExistence type="predicted"/>
<evidence type="ECO:0000313" key="5">
    <source>
        <dbReference type="Proteomes" id="UP000051401"/>
    </source>
</evidence>
<feature type="transmembrane region" description="Helical" evidence="1">
    <location>
        <begin position="44"/>
        <end position="61"/>
    </location>
</feature>
<evidence type="ECO:0000313" key="4">
    <source>
        <dbReference type="EMBL" id="QEW26121.1"/>
    </source>
</evidence>
<protein>
    <recommendedName>
        <fullName evidence="2">Cyclic nucleotide-binding domain-containing protein</fullName>
    </recommendedName>
</protein>
<evidence type="ECO:0000256" key="1">
    <source>
        <dbReference type="SAM" id="Phobius"/>
    </source>
</evidence>
<reference evidence="4 6" key="2">
    <citation type="submission" date="2018-08" db="EMBL/GenBank/DDBJ databases">
        <title>Genetic Globetrotter - A new plasmid hitch-hiking vast phylogenetic and geographic distances.</title>
        <authorList>
            <person name="Vollmers J."/>
            <person name="Petersen J."/>
        </authorList>
    </citation>
    <scope>NUCLEOTIDE SEQUENCE [LARGE SCALE GENOMIC DNA]</scope>
    <source>
        <strain evidence="4 6">DSM 26383</strain>
    </source>
</reference>
<dbReference type="EMBL" id="LAXI01000002">
    <property type="protein sequence ID" value="KRS18947.1"/>
    <property type="molecule type" value="Genomic_DNA"/>
</dbReference>
<dbReference type="InterPro" id="IPR018490">
    <property type="entry name" value="cNMP-bd_dom_sf"/>
</dbReference>
<accession>A0A0T5PCU5</accession>
<feature type="transmembrane region" description="Helical" evidence="1">
    <location>
        <begin position="20"/>
        <end position="37"/>
    </location>
</feature>
<dbReference type="Proteomes" id="UP000325785">
    <property type="component" value="Chromosome"/>
</dbReference>
<dbReference type="AlphaFoldDB" id="A0A0T5PCU5"/>
<dbReference type="KEGG" id="rid:RIdsm_01916"/>
<keyword evidence="1" id="KW-0472">Membrane</keyword>
<gene>
    <name evidence="4" type="ORF">RIdsm_01916</name>
    <name evidence="3" type="ORF">XM52_04535</name>
</gene>
<dbReference type="STRING" id="540747.SAMN04488031_103328"/>
<organism evidence="3 5">
    <name type="scientific">Roseovarius indicus</name>
    <dbReference type="NCBI Taxonomy" id="540747"/>
    <lineage>
        <taxon>Bacteria</taxon>
        <taxon>Pseudomonadati</taxon>
        <taxon>Pseudomonadota</taxon>
        <taxon>Alphaproteobacteria</taxon>
        <taxon>Rhodobacterales</taxon>
        <taxon>Roseobacteraceae</taxon>
        <taxon>Roseovarius</taxon>
    </lineage>
</organism>
<dbReference type="PROSITE" id="PS50042">
    <property type="entry name" value="CNMP_BINDING_3"/>
    <property type="match status" value="1"/>
</dbReference>
<keyword evidence="1" id="KW-0812">Transmembrane</keyword>
<evidence type="ECO:0000313" key="3">
    <source>
        <dbReference type="EMBL" id="KRS18947.1"/>
    </source>
</evidence>
<keyword evidence="1" id="KW-1133">Transmembrane helix</keyword>
<dbReference type="Proteomes" id="UP000051401">
    <property type="component" value="Unassembled WGS sequence"/>
</dbReference>
<dbReference type="InterPro" id="IPR014710">
    <property type="entry name" value="RmlC-like_jellyroll"/>
</dbReference>
<evidence type="ECO:0000313" key="6">
    <source>
        <dbReference type="Proteomes" id="UP000325785"/>
    </source>
</evidence>
<reference evidence="3 5" key="1">
    <citation type="submission" date="2015-04" db="EMBL/GenBank/DDBJ databases">
        <title>The draft genome sequence of Roseovarius indicus B108T.</title>
        <authorList>
            <person name="Li G."/>
            <person name="Lai Q."/>
            <person name="Shao Z."/>
            <person name="Yan P."/>
        </authorList>
    </citation>
    <scope>NUCLEOTIDE SEQUENCE [LARGE SCALE GENOMIC DNA]</scope>
    <source>
        <strain evidence="3 5">B108</strain>
    </source>
</reference>
<evidence type="ECO:0000259" key="2">
    <source>
        <dbReference type="PROSITE" id="PS50042"/>
    </source>
</evidence>
<dbReference type="SUPFAM" id="SSF51206">
    <property type="entry name" value="cAMP-binding domain-like"/>
    <property type="match status" value="1"/>
</dbReference>
<sequence>MSAWYPSVAGDFLNAFEYQDYLVFLAGGIFCLGYLIINQVFLRIMGLIGMGLYILYYAIAAETPLWSAIWVSVAMVITNLIGLFSLWLRSSPLSIPRRYRDIYAHFDILPPGDFRKLMRAARRGERPMGYELTQVGNPVDTLTFVINGGADVLKSGQTFSLPDGIFVGEIAYLTGHAASATVVLTGKSDVLEWNIPALRRQAARDVQFRLALDAMISLDLAGKVARGGSPVQV</sequence>
<dbReference type="PATRIC" id="fig|540747.5.peg.2480"/>
<dbReference type="CDD" id="cd00038">
    <property type="entry name" value="CAP_ED"/>
    <property type="match status" value="1"/>
</dbReference>
<keyword evidence="5" id="KW-1185">Reference proteome</keyword>
<dbReference type="EMBL" id="CP031598">
    <property type="protein sequence ID" value="QEW26121.1"/>
    <property type="molecule type" value="Genomic_DNA"/>
</dbReference>
<feature type="domain" description="Cyclic nucleotide-binding" evidence="2">
    <location>
        <begin position="105"/>
        <end position="200"/>
    </location>
</feature>
<dbReference type="Gene3D" id="2.60.120.10">
    <property type="entry name" value="Jelly Rolls"/>
    <property type="match status" value="1"/>
</dbReference>
<name>A0A0T5PCU5_9RHOB</name>
<feature type="transmembrane region" description="Helical" evidence="1">
    <location>
        <begin position="67"/>
        <end position="88"/>
    </location>
</feature>